<reference evidence="2 3" key="1">
    <citation type="submission" date="2021-01" db="EMBL/GenBank/DDBJ databases">
        <title>Chryseolinea sp. Jin1 Genome sequencing and assembly.</title>
        <authorList>
            <person name="Kim I."/>
        </authorList>
    </citation>
    <scope>NUCLEOTIDE SEQUENCE [LARGE SCALE GENOMIC DNA]</scope>
    <source>
        <strain evidence="2 3">Jin1</strain>
    </source>
</reference>
<gene>
    <name evidence="2" type="ORF">JI741_15290</name>
</gene>
<protein>
    <submittedName>
        <fullName evidence="2">Uncharacterized protein</fullName>
    </submittedName>
</protein>
<evidence type="ECO:0000313" key="3">
    <source>
        <dbReference type="Proteomes" id="UP000613030"/>
    </source>
</evidence>
<evidence type="ECO:0000256" key="1">
    <source>
        <dbReference type="SAM" id="MobiDB-lite"/>
    </source>
</evidence>
<evidence type="ECO:0000313" key="2">
    <source>
        <dbReference type="EMBL" id="MBL0742592.1"/>
    </source>
</evidence>
<organism evidence="2 3">
    <name type="scientific">Chryseolinea lacunae</name>
    <dbReference type="NCBI Taxonomy" id="2801331"/>
    <lineage>
        <taxon>Bacteria</taxon>
        <taxon>Pseudomonadati</taxon>
        <taxon>Bacteroidota</taxon>
        <taxon>Cytophagia</taxon>
        <taxon>Cytophagales</taxon>
        <taxon>Fulvivirgaceae</taxon>
        <taxon>Chryseolinea</taxon>
    </lineage>
</organism>
<dbReference type="RefSeq" id="WP_202010975.1">
    <property type="nucleotide sequence ID" value="NZ_JAERRB010000004.1"/>
</dbReference>
<accession>A0ABS1KTK8</accession>
<sequence>MAKESIAKENPVIDVLKRLKDEEAELMLKLKPVQEAIGALEKIVDKSVKKVKSSSGGKDGSGDGVVEENVLELSEQGA</sequence>
<proteinExistence type="predicted"/>
<feature type="region of interest" description="Disordered" evidence="1">
    <location>
        <begin position="50"/>
        <end position="78"/>
    </location>
</feature>
<dbReference type="EMBL" id="JAERRB010000004">
    <property type="protein sequence ID" value="MBL0742592.1"/>
    <property type="molecule type" value="Genomic_DNA"/>
</dbReference>
<keyword evidence="3" id="KW-1185">Reference proteome</keyword>
<comment type="caution">
    <text evidence="2">The sequence shown here is derived from an EMBL/GenBank/DDBJ whole genome shotgun (WGS) entry which is preliminary data.</text>
</comment>
<name>A0ABS1KTK8_9BACT</name>
<dbReference type="Proteomes" id="UP000613030">
    <property type="component" value="Unassembled WGS sequence"/>
</dbReference>